<feature type="signal peptide" evidence="1">
    <location>
        <begin position="1"/>
        <end position="24"/>
    </location>
</feature>
<evidence type="ECO:0000313" key="3">
    <source>
        <dbReference type="Proteomes" id="UP000427108"/>
    </source>
</evidence>
<protein>
    <submittedName>
        <fullName evidence="2">Type 1 fimbrial protein</fullName>
    </submittedName>
</protein>
<dbReference type="RefSeq" id="WP_154680044.1">
    <property type="nucleotide sequence ID" value="NZ_CP046115.1"/>
</dbReference>
<reference evidence="2 3" key="1">
    <citation type="submission" date="2019-11" db="EMBL/GenBank/DDBJ databases">
        <title>Isolation and Application of One Kind of P-Hydroxybenzoic Acid Degrading Bacterium in Mitigating Cropping Obstacle of Cucumber.</title>
        <authorList>
            <person name="Wu F."/>
            <person name="An Y."/>
        </authorList>
    </citation>
    <scope>NUCLEOTIDE SEQUENCE [LARGE SCALE GENOMIC DNA]</scope>
    <source>
        <strain evidence="2 3">P620</strain>
    </source>
</reference>
<keyword evidence="1" id="KW-0732">Signal</keyword>
<sequence length="101" mass="11385">MKKQACVLTAAICTLSGIFNPVMAEQVQAGVIYFYGQVVETPCQLDAVNHQVFMDCPNQKTVRISTQQLEKGNIHNENIRSAQIRYLNPQKTLAIVEVDYR</sequence>
<dbReference type="EMBL" id="CP046115">
    <property type="protein sequence ID" value="QGN37608.1"/>
    <property type="molecule type" value="Genomic_DNA"/>
</dbReference>
<evidence type="ECO:0000256" key="1">
    <source>
        <dbReference type="SAM" id="SignalP"/>
    </source>
</evidence>
<organism evidence="2 3">
    <name type="scientific">Klebsiella oxytoca</name>
    <dbReference type="NCBI Taxonomy" id="571"/>
    <lineage>
        <taxon>Bacteria</taxon>
        <taxon>Pseudomonadati</taxon>
        <taxon>Pseudomonadota</taxon>
        <taxon>Gammaproteobacteria</taxon>
        <taxon>Enterobacterales</taxon>
        <taxon>Enterobacteriaceae</taxon>
        <taxon>Klebsiella/Raoultella group</taxon>
        <taxon>Klebsiella</taxon>
    </lineage>
</organism>
<evidence type="ECO:0000313" key="2">
    <source>
        <dbReference type="EMBL" id="QGN37608.1"/>
    </source>
</evidence>
<gene>
    <name evidence="2" type="ORF">GJ746_09955</name>
</gene>
<accession>A0A6B8MX39</accession>
<dbReference type="AlphaFoldDB" id="A0A6B8MX39"/>
<proteinExistence type="predicted"/>
<dbReference type="Proteomes" id="UP000427108">
    <property type="component" value="Chromosome"/>
</dbReference>
<feature type="chain" id="PRO_5025621223" evidence="1">
    <location>
        <begin position="25"/>
        <end position="101"/>
    </location>
</feature>
<name>A0A6B8MX39_KLEOX</name>
<dbReference type="OrthoDB" id="6046808at2"/>